<keyword evidence="1 4" id="KW-0378">Hydrolase</keyword>
<feature type="domain" description="Alpha/beta hydrolase fold-3" evidence="3">
    <location>
        <begin position="11"/>
        <end position="191"/>
    </location>
</feature>
<gene>
    <name evidence="4" type="ORF">ACFFIZ_13140</name>
</gene>
<dbReference type="InterPro" id="IPR050300">
    <property type="entry name" value="GDXG_lipolytic_enzyme"/>
</dbReference>
<evidence type="ECO:0000313" key="5">
    <source>
        <dbReference type="Proteomes" id="UP001589795"/>
    </source>
</evidence>
<comment type="caution">
    <text evidence="4">The sequence shown here is derived from an EMBL/GenBank/DDBJ whole genome shotgun (WGS) entry which is preliminary data.</text>
</comment>
<protein>
    <submittedName>
        <fullName evidence="4">Alpha/beta hydrolase</fullName>
    </submittedName>
</protein>
<dbReference type="Gene3D" id="3.40.50.1820">
    <property type="entry name" value="alpha/beta hydrolase"/>
    <property type="match status" value="1"/>
</dbReference>
<dbReference type="GO" id="GO:0016787">
    <property type="term" value="F:hydrolase activity"/>
    <property type="evidence" value="ECO:0007669"/>
    <property type="project" value="UniProtKB-KW"/>
</dbReference>
<dbReference type="InterPro" id="IPR013094">
    <property type="entry name" value="AB_hydrolase_3"/>
</dbReference>
<dbReference type="Pfam" id="PF07859">
    <property type="entry name" value="Abhydrolase_3"/>
    <property type="match status" value="1"/>
</dbReference>
<dbReference type="RefSeq" id="WP_265508279.1">
    <property type="nucleotide sequence ID" value="NZ_JAOTBE010000067.1"/>
</dbReference>
<accession>A0ABV6CKG5</accession>
<evidence type="ECO:0000256" key="2">
    <source>
        <dbReference type="SAM" id="MobiDB-lite"/>
    </source>
</evidence>
<dbReference type="PANTHER" id="PTHR48081">
    <property type="entry name" value="AB HYDROLASE SUPERFAMILY PROTEIN C4A8.06C"/>
    <property type="match status" value="1"/>
</dbReference>
<evidence type="ECO:0000259" key="3">
    <source>
        <dbReference type="Pfam" id="PF07859"/>
    </source>
</evidence>
<dbReference type="Proteomes" id="UP001589795">
    <property type="component" value="Unassembled WGS sequence"/>
</dbReference>
<dbReference type="SUPFAM" id="SSF53474">
    <property type="entry name" value="alpha/beta-Hydrolases"/>
    <property type="match status" value="1"/>
</dbReference>
<dbReference type="InterPro" id="IPR029058">
    <property type="entry name" value="AB_hydrolase_fold"/>
</dbReference>
<feature type="compositionally biased region" description="Low complexity" evidence="2">
    <location>
        <begin position="219"/>
        <end position="233"/>
    </location>
</feature>
<keyword evidence="5" id="KW-1185">Reference proteome</keyword>
<evidence type="ECO:0000256" key="1">
    <source>
        <dbReference type="ARBA" id="ARBA00022801"/>
    </source>
</evidence>
<dbReference type="PANTHER" id="PTHR48081:SF8">
    <property type="entry name" value="ALPHA_BETA HYDROLASE FOLD-3 DOMAIN-CONTAINING PROTEIN-RELATED"/>
    <property type="match status" value="1"/>
</dbReference>
<proteinExistence type="predicted"/>
<reference evidence="4 5" key="1">
    <citation type="submission" date="2024-09" db="EMBL/GenBank/DDBJ databases">
        <authorList>
            <person name="Sun Q."/>
            <person name="Mori K."/>
        </authorList>
    </citation>
    <scope>NUCLEOTIDE SEQUENCE [LARGE SCALE GENOMIC DNA]</scope>
    <source>
        <strain evidence="4 5">CCM 7904</strain>
    </source>
</reference>
<sequence>MPGHTVCDITGANAVVVSATYRQAPSATFPAQHEDADAAYEWIIENSGSFNADPERLALAGESAGGNLALNVALHARDAQLTQPDHVLSVYPIASDNMETRSYEAYADATPLSRAGMEWFFSHVFENPSQASDPRVDLIERDDLQGLPPVTLINAEIDPLQSEGEILAERLSAAGVEVEQMTFDGVTHEFFGMAAVVPQAQEAVDMATANLREAFGAEGATDAAAADPATPEAGEVSDGATPDAMSPDSGDTAETYGTAEPAEGEAANPSN</sequence>
<dbReference type="EMBL" id="JBHLWQ010000123">
    <property type="protein sequence ID" value="MFC0201223.1"/>
    <property type="molecule type" value="Genomic_DNA"/>
</dbReference>
<organism evidence="4 5">
    <name type="scientific">Paracoccus rhizosphaerae</name>
    <dbReference type="NCBI Taxonomy" id="1133347"/>
    <lineage>
        <taxon>Bacteria</taxon>
        <taxon>Pseudomonadati</taxon>
        <taxon>Pseudomonadota</taxon>
        <taxon>Alphaproteobacteria</taxon>
        <taxon>Rhodobacterales</taxon>
        <taxon>Paracoccaceae</taxon>
        <taxon>Paracoccus</taxon>
    </lineage>
</organism>
<evidence type="ECO:0000313" key="4">
    <source>
        <dbReference type="EMBL" id="MFC0201223.1"/>
    </source>
</evidence>
<name>A0ABV6CKG5_9RHOB</name>
<feature type="region of interest" description="Disordered" evidence="2">
    <location>
        <begin position="219"/>
        <end position="271"/>
    </location>
</feature>